<gene>
    <name evidence="2" type="ORF">DPMN_186874</name>
</gene>
<dbReference type="EMBL" id="JAIWYP010000010">
    <property type="protein sequence ID" value="KAH3752258.1"/>
    <property type="molecule type" value="Genomic_DNA"/>
</dbReference>
<comment type="caution">
    <text evidence="2">The sequence shown here is derived from an EMBL/GenBank/DDBJ whole genome shotgun (WGS) entry which is preliminary data.</text>
</comment>
<sequence>MRSDTLLAATRGEPTFLPGDSDPILPTYDPRSVLANGESSIVSAAEEVLSTMSKDPLQCIVC</sequence>
<dbReference type="Proteomes" id="UP000828390">
    <property type="component" value="Unassembled WGS sequence"/>
</dbReference>
<reference evidence="2" key="1">
    <citation type="journal article" date="2019" name="bioRxiv">
        <title>The Genome of the Zebra Mussel, Dreissena polymorpha: A Resource for Invasive Species Research.</title>
        <authorList>
            <person name="McCartney M.A."/>
            <person name="Auch B."/>
            <person name="Kono T."/>
            <person name="Mallez S."/>
            <person name="Zhang Y."/>
            <person name="Obille A."/>
            <person name="Becker A."/>
            <person name="Abrahante J.E."/>
            <person name="Garbe J."/>
            <person name="Badalamenti J.P."/>
            <person name="Herman A."/>
            <person name="Mangelson H."/>
            <person name="Liachko I."/>
            <person name="Sullivan S."/>
            <person name="Sone E.D."/>
            <person name="Koren S."/>
            <person name="Silverstein K.A.T."/>
            <person name="Beckman K.B."/>
            <person name="Gohl D.M."/>
        </authorList>
    </citation>
    <scope>NUCLEOTIDE SEQUENCE</scope>
    <source>
        <strain evidence="2">Duluth1</strain>
        <tissue evidence="2">Whole animal</tissue>
    </source>
</reference>
<evidence type="ECO:0000256" key="1">
    <source>
        <dbReference type="SAM" id="MobiDB-lite"/>
    </source>
</evidence>
<dbReference type="AlphaFoldDB" id="A0A9D4I9S6"/>
<name>A0A9D4I9S6_DREPO</name>
<evidence type="ECO:0000313" key="3">
    <source>
        <dbReference type="Proteomes" id="UP000828390"/>
    </source>
</evidence>
<accession>A0A9D4I9S6</accession>
<reference evidence="2" key="2">
    <citation type="submission" date="2020-11" db="EMBL/GenBank/DDBJ databases">
        <authorList>
            <person name="McCartney M.A."/>
            <person name="Auch B."/>
            <person name="Kono T."/>
            <person name="Mallez S."/>
            <person name="Becker A."/>
            <person name="Gohl D.M."/>
            <person name="Silverstein K.A.T."/>
            <person name="Koren S."/>
            <person name="Bechman K.B."/>
            <person name="Herman A."/>
            <person name="Abrahante J.E."/>
            <person name="Garbe J."/>
        </authorList>
    </citation>
    <scope>NUCLEOTIDE SEQUENCE</scope>
    <source>
        <strain evidence="2">Duluth1</strain>
        <tissue evidence="2">Whole animal</tissue>
    </source>
</reference>
<organism evidence="2 3">
    <name type="scientific">Dreissena polymorpha</name>
    <name type="common">Zebra mussel</name>
    <name type="synonym">Mytilus polymorpha</name>
    <dbReference type="NCBI Taxonomy" id="45954"/>
    <lineage>
        <taxon>Eukaryota</taxon>
        <taxon>Metazoa</taxon>
        <taxon>Spiralia</taxon>
        <taxon>Lophotrochozoa</taxon>
        <taxon>Mollusca</taxon>
        <taxon>Bivalvia</taxon>
        <taxon>Autobranchia</taxon>
        <taxon>Heteroconchia</taxon>
        <taxon>Euheterodonta</taxon>
        <taxon>Imparidentia</taxon>
        <taxon>Neoheterodontei</taxon>
        <taxon>Myida</taxon>
        <taxon>Dreissenoidea</taxon>
        <taxon>Dreissenidae</taxon>
        <taxon>Dreissena</taxon>
    </lineage>
</organism>
<evidence type="ECO:0000313" key="2">
    <source>
        <dbReference type="EMBL" id="KAH3752258.1"/>
    </source>
</evidence>
<feature type="region of interest" description="Disordered" evidence="1">
    <location>
        <begin position="1"/>
        <end position="23"/>
    </location>
</feature>
<proteinExistence type="predicted"/>
<protein>
    <submittedName>
        <fullName evidence="2">Uncharacterized protein</fullName>
    </submittedName>
</protein>
<keyword evidence="3" id="KW-1185">Reference proteome</keyword>